<feature type="compositionally biased region" description="Polar residues" evidence="12">
    <location>
        <begin position="418"/>
        <end position="429"/>
    </location>
</feature>
<comment type="function">
    <text evidence="10">Receptor for NPAF (A-18-F-amide) and NPFF (F-8-F-amide) neuropeptides, also known as morphine-modulating peptides. Can also be activated by a variety of naturally occurring or synthetic FMRF-amide like ligands. This receptor mediates its action by association with G proteins that activate a phosphatidylinositol-calcium second messenger system.</text>
</comment>
<feature type="transmembrane region" description="Helical" evidence="13">
    <location>
        <begin position="119"/>
        <end position="145"/>
    </location>
</feature>
<keyword evidence="8" id="KW-0325">Glycoprotein</keyword>
<keyword evidence="6" id="KW-1015">Disulfide bond</keyword>
<dbReference type="AlphaFoldDB" id="A0A8S3YX24"/>
<proteinExistence type="inferred from homology"/>
<keyword evidence="3 13" id="KW-1133">Transmembrane helix</keyword>
<name>A0A8S3YX24_9EUPU</name>
<evidence type="ECO:0000256" key="2">
    <source>
        <dbReference type="ARBA" id="ARBA00022692"/>
    </source>
</evidence>
<reference evidence="15" key="1">
    <citation type="submission" date="2021-04" db="EMBL/GenBank/DDBJ databases">
        <authorList>
            <consortium name="Molecular Ecology Group"/>
        </authorList>
    </citation>
    <scope>NUCLEOTIDE SEQUENCE</scope>
</reference>
<evidence type="ECO:0000256" key="5">
    <source>
        <dbReference type="ARBA" id="ARBA00023136"/>
    </source>
</evidence>
<evidence type="ECO:0000256" key="9">
    <source>
        <dbReference type="ARBA" id="ARBA00023224"/>
    </source>
</evidence>
<dbReference type="InterPro" id="IPR000276">
    <property type="entry name" value="GPCR_Rhodpsn"/>
</dbReference>
<keyword evidence="7 11" id="KW-0675">Receptor</keyword>
<dbReference type="GO" id="GO:0005886">
    <property type="term" value="C:plasma membrane"/>
    <property type="evidence" value="ECO:0007669"/>
    <property type="project" value="TreeGrafter"/>
</dbReference>
<sequence length="451" mass="51155">MSFNETCIPGTIYEGEDDVNDSYYKSHDAPAPPLTLPAWEIALKVTFYVIAMVLDIVGNSMVLMIILLNRKMRNTTNLLLLNLTISDLMVGVFCMWVHMGNQISSNWPFGAFLCKFSPFCQVLSVTASVLTLTVISIERFIAVVYPFRRHWTPQITGFILGCTWTVAIATAAPQLAVGKMFVIHWRDRTEIYCTDDWPYYYNDNCELWTPGRVIVCLIQGVVMFFVPLVIIIVAYTIIVIRLLIRRAPGSLVSTTSSSQEKAKRKVTKMLIIVVTTFIICWTPQQIILLYGQLNEDRKPEYYRTVRYIALYIAYFNSALNPILYGGFNENFRNGFIEAFRCFLIKKRNKIGPDSVMPWSKKPRTDMEGYSTDLKIISASQITPSTGIGNDVTQQQYNGYLQIPADPTVKRAALSYNQANNNTNEKNSPPETVMTLKIPTQAKLKEPLESKG</sequence>
<feature type="transmembrane region" description="Helical" evidence="13">
    <location>
        <begin position="217"/>
        <end position="244"/>
    </location>
</feature>
<dbReference type="InterPro" id="IPR017452">
    <property type="entry name" value="GPCR_Rhodpsn_7TM"/>
</dbReference>
<dbReference type="FunFam" id="1.20.1070.10:FF:000291">
    <property type="entry name" value="Predicted protein"/>
    <property type="match status" value="1"/>
</dbReference>
<evidence type="ECO:0000313" key="16">
    <source>
        <dbReference type="Proteomes" id="UP000678393"/>
    </source>
</evidence>
<evidence type="ECO:0000256" key="8">
    <source>
        <dbReference type="ARBA" id="ARBA00023180"/>
    </source>
</evidence>
<feature type="transmembrane region" description="Helical" evidence="13">
    <location>
        <begin position="45"/>
        <end position="67"/>
    </location>
</feature>
<dbReference type="PRINTS" id="PR00237">
    <property type="entry name" value="GPCRRHODOPSN"/>
</dbReference>
<evidence type="ECO:0000256" key="3">
    <source>
        <dbReference type="ARBA" id="ARBA00022989"/>
    </source>
</evidence>
<gene>
    <name evidence="15" type="ORF">CUNI_LOCUS7042</name>
</gene>
<dbReference type="Pfam" id="PF00001">
    <property type="entry name" value="7tm_1"/>
    <property type="match status" value="1"/>
</dbReference>
<feature type="region of interest" description="Disordered" evidence="12">
    <location>
        <begin position="418"/>
        <end position="451"/>
    </location>
</feature>
<dbReference type="PROSITE" id="PS00237">
    <property type="entry name" value="G_PROTEIN_RECEP_F1_1"/>
    <property type="match status" value="1"/>
</dbReference>
<feature type="transmembrane region" description="Helical" evidence="13">
    <location>
        <begin position="308"/>
        <end position="327"/>
    </location>
</feature>
<evidence type="ECO:0000256" key="7">
    <source>
        <dbReference type="ARBA" id="ARBA00023170"/>
    </source>
</evidence>
<keyword evidence="16" id="KW-1185">Reference proteome</keyword>
<organism evidence="15 16">
    <name type="scientific">Candidula unifasciata</name>
    <dbReference type="NCBI Taxonomy" id="100452"/>
    <lineage>
        <taxon>Eukaryota</taxon>
        <taxon>Metazoa</taxon>
        <taxon>Spiralia</taxon>
        <taxon>Lophotrochozoa</taxon>
        <taxon>Mollusca</taxon>
        <taxon>Gastropoda</taxon>
        <taxon>Heterobranchia</taxon>
        <taxon>Euthyneura</taxon>
        <taxon>Panpulmonata</taxon>
        <taxon>Eupulmonata</taxon>
        <taxon>Stylommatophora</taxon>
        <taxon>Helicina</taxon>
        <taxon>Helicoidea</taxon>
        <taxon>Geomitridae</taxon>
        <taxon>Candidula</taxon>
    </lineage>
</organism>
<dbReference type="Proteomes" id="UP000678393">
    <property type="component" value="Unassembled WGS sequence"/>
</dbReference>
<keyword evidence="2 11" id="KW-0812">Transmembrane</keyword>
<evidence type="ECO:0000256" key="13">
    <source>
        <dbReference type="SAM" id="Phobius"/>
    </source>
</evidence>
<feature type="transmembrane region" description="Helical" evidence="13">
    <location>
        <begin position="269"/>
        <end position="288"/>
    </location>
</feature>
<feature type="domain" description="G-protein coupled receptors family 1 profile" evidence="14">
    <location>
        <begin position="58"/>
        <end position="324"/>
    </location>
</feature>
<dbReference type="InterPro" id="IPR005395">
    <property type="entry name" value="NPFF_rcpt"/>
</dbReference>
<protein>
    <recommendedName>
        <fullName evidence="14">G-protein coupled receptors family 1 profile domain-containing protein</fullName>
    </recommendedName>
</protein>
<evidence type="ECO:0000256" key="1">
    <source>
        <dbReference type="ARBA" id="ARBA00004141"/>
    </source>
</evidence>
<comment type="similarity">
    <text evidence="11">Belongs to the G-protein coupled receptor 1 family.</text>
</comment>
<evidence type="ECO:0000256" key="10">
    <source>
        <dbReference type="ARBA" id="ARBA00025478"/>
    </source>
</evidence>
<feature type="compositionally biased region" description="Basic and acidic residues" evidence="12">
    <location>
        <begin position="442"/>
        <end position="451"/>
    </location>
</feature>
<feature type="transmembrane region" description="Helical" evidence="13">
    <location>
        <begin position="157"/>
        <end position="177"/>
    </location>
</feature>
<evidence type="ECO:0000256" key="12">
    <source>
        <dbReference type="SAM" id="MobiDB-lite"/>
    </source>
</evidence>
<evidence type="ECO:0000256" key="4">
    <source>
        <dbReference type="ARBA" id="ARBA00023040"/>
    </source>
</evidence>
<keyword evidence="9 11" id="KW-0807">Transducer</keyword>
<keyword evidence="4 11" id="KW-0297">G-protein coupled receptor</keyword>
<comment type="caution">
    <text evidence="15">The sequence shown here is derived from an EMBL/GenBank/DDBJ whole genome shotgun (WGS) entry which is preliminary data.</text>
</comment>
<dbReference type="Gene3D" id="1.20.1070.10">
    <property type="entry name" value="Rhodopsin 7-helix transmembrane proteins"/>
    <property type="match status" value="1"/>
</dbReference>
<evidence type="ECO:0000256" key="6">
    <source>
        <dbReference type="ARBA" id="ARBA00023157"/>
    </source>
</evidence>
<evidence type="ECO:0000259" key="14">
    <source>
        <dbReference type="PROSITE" id="PS50262"/>
    </source>
</evidence>
<dbReference type="GO" id="GO:0008188">
    <property type="term" value="F:neuropeptide receptor activity"/>
    <property type="evidence" value="ECO:0007669"/>
    <property type="project" value="InterPro"/>
</dbReference>
<comment type="subcellular location">
    <subcellularLocation>
        <location evidence="1">Membrane</location>
        <topology evidence="1">Multi-pass membrane protein</topology>
    </subcellularLocation>
</comment>
<dbReference type="PANTHER" id="PTHR45695">
    <property type="entry name" value="LEUCOKININ RECEPTOR-RELATED"/>
    <property type="match status" value="1"/>
</dbReference>
<dbReference type="EMBL" id="CAJHNH020001099">
    <property type="protein sequence ID" value="CAG5121484.1"/>
    <property type="molecule type" value="Genomic_DNA"/>
</dbReference>
<evidence type="ECO:0000313" key="15">
    <source>
        <dbReference type="EMBL" id="CAG5121484.1"/>
    </source>
</evidence>
<accession>A0A8S3YX24</accession>
<dbReference type="PANTHER" id="PTHR45695:SF28">
    <property type="entry name" value="G-PROTEIN COUPLED RECEPTORS FAMILY 1 PROFILE DOMAIN-CONTAINING PROTEIN"/>
    <property type="match status" value="1"/>
</dbReference>
<dbReference type="SUPFAM" id="SSF81321">
    <property type="entry name" value="Family A G protein-coupled receptor-like"/>
    <property type="match status" value="1"/>
</dbReference>
<evidence type="ECO:0000256" key="11">
    <source>
        <dbReference type="RuleBase" id="RU000688"/>
    </source>
</evidence>
<dbReference type="SMART" id="SM01381">
    <property type="entry name" value="7TM_GPCR_Srsx"/>
    <property type="match status" value="1"/>
</dbReference>
<dbReference type="OrthoDB" id="5975505at2759"/>
<dbReference type="PRINTS" id="PR01570">
    <property type="entry name" value="NPFFRECEPTOR"/>
</dbReference>
<dbReference type="PROSITE" id="PS50262">
    <property type="entry name" value="G_PROTEIN_RECEP_F1_2"/>
    <property type="match status" value="1"/>
</dbReference>
<feature type="transmembrane region" description="Helical" evidence="13">
    <location>
        <begin position="79"/>
        <end position="99"/>
    </location>
</feature>
<keyword evidence="5 13" id="KW-0472">Membrane</keyword>